<evidence type="ECO:0000313" key="2">
    <source>
        <dbReference type="Proteomes" id="UP000269396"/>
    </source>
</evidence>
<dbReference type="EMBL" id="UZAL01044797">
    <property type="protein sequence ID" value="VDP82835.1"/>
    <property type="molecule type" value="Genomic_DNA"/>
</dbReference>
<dbReference type="AlphaFoldDB" id="A0A3P8HZA3"/>
<dbReference type="Proteomes" id="UP000269396">
    <property type="component" value="Unassembled WGS sequence"/>
</dbReference>
<name>A0A3P8HZA3_9TREM</name>
<reference evidence="1 2" key="1">
    <citation type="submission" date="2018-11" db="EMBL/GenBank/DDBJ databases">
        <authorList>
            <consortium name="Pathogen Informatics"/>
        </authorList>
    </citation>
    <scope>NUCLEOTIDE SEQUENCE [LARGE SCALE GENOMIC DNA]</scope>
    <source>
        <strain>Denwood</strain>
        <strain evidence="2">Zambia</strain>
    </source>
</reference>
<gene>
    <name evidence="1" type="ORF">SMTD_LOCUS20574</name>
</gene>
<protein>
    <submittedName>
        <fullName evidence="1">Uncharacterized protein</fullName>
    </submittedName>
</protein>
<sequence>MYDREAYNTFCEPRLQIDLLFTYLRMERNMSKENLLRVTSSLIDQADDHLLSVCNVKGLQIEKILAIESWCGPVVPFAVFTRDYSRQLINSLKE</sequence>
<accession>A0A3P8HZA3</accession>
<proteinExistence type="predicted"/>
<evidence type="ECO:0000313" key="1">
    <source>
        <dbReference type="EMBL" id="VDP82835.1"/>
    </source>
</evidence>
<organism evidence="1 2">
    <name type="scientific">Schistosoma mattheei</name>
    <dbReference type="NCBI Taxonomy" id="31246"/>
    <lineage>
        <taxon>Eukaryota</taxon>
        <taxon>Metazoa</taxon>
        <taxon>Spiralia</taxon>
        <taxon>Lophotrochozoa</taxon>
        <taxon>Platyhelminthes</taxon>
        <taxon>Trematoda</taxon>
        <taxon>Digenea</taxon>
        <taxon>Strigeidida</taxon>
        <taxon>Schistosomatoidea</taxon>
        <taxon>Schistosomatidae</taxon>
        <taxon>Schistosoma</taxon>
    </lineage>
</organism>
<keyword evidence="2" id="KW-1185">Reference proteome</keyword>